<evidence type="ECO:0000313" key="8">
    <source>
        <dbReference type="Proteomes" id="UP000509510"/>
    </source>
</evidence>
<dbReference type="OrthoDB" id="70376at2759"/>
<feature type="compositionally biased region" description="Low complexity" evidence="6">
    <location>
        <begin position="1"/>
        <end position="16"/>
    </location>
</feature>
<evidence type="ECO:0000256" key="4">
    <source>
        <dbReference type="ARBA" id="ARBA00023163"/>
    </source>
</evidence>
<dbReference type="GeneID" id="55991982"/>
<dbReference type="Pfam" id="PF08598">
    <property type="entry name" value="Sds3"/>
    <property type="match status" value="1"/>
</dbReference>
<evidence type="ECO:0000256" key="6">
    <source>
        <dbReference type="SAM" id="MobiDB-lite"/>
    </source>
</evidence>
<feature type="compositionally biased region" description="Polar residues" evidence="6">
    <location>
        <begin position="122"/>
        <end position="133"/>
    </location>
</feature>
<keyword evidence="4" id="KW-0804">Transcription</keyword>
<reference evidence="8" key="1">
    <citation type="submission" date="2020-06" db="EMBL/GenBank/DDBJ databases">
        <title>A chromosome-scale genome assembly of Talaromyces rugulosus W13939.</title>
        <authorList>
            <person name="Wang B."/>
            <person name="Guo L."/>
            <person name="Ye K."/>
            <person name="Wang L."/>
        </authorList>
    </citation>
    <scope>NUCLEOTIDE SEQUENCE [LARGE SCALE GENOMIC DNA]</scope>
    <source>
        <strain evidence="8">W13939</strain>
    </source>
</reference>
<keyword evidence="2" id="KW-0678">Repressor</keyword>
<feature type="region of interest" description="Disordered" evidence="6">
    <location>
        <begin position="717"/>
        <end position="787"/>
    </location>
</feature>
<feature type="compositionally biased region" description="Polar residues" evidence="6">
    <location>
        <begin position="530"/>
        <end position="539"/>
    </location>
</feature>
<dbReference type="EMBL" id="CP055899">
    <property type="protein sequence ID" value="QKX57369.1"/>
    <property type="molecule type" value="Genomic_DNA"/>
</dbReference>
<dbReference type="InterPro" id="IPR013907">
    <property type="entry name" value="Sds3"/>
</dbReference>
<comment type="subcellular location">
    <subcellularLocation>
        <location evidence="1">Nucleus</location>
    </subcellularLocation>
</comment>
<keyword evidence="3" id="KW-0805">Transcription regulation</keyword>
<evidence type="ECO:0000313" key="7">
    <source>
        <dbReference type="EMBL" id="QKX57369.1"/>
    </source>
</evidence>
<keyword evidence="5" id="KW-0539">Nucleus</keyword>
<dbReference type="GO" id="GO:0005654">
    <property type="term" value="C:nucleoplasm"/>
    <property type="evidence" value="ECO:0007669"/>
    <property type="project" value="UniProtKB-ARBA"/>
</dbReference>
<dbReference type="RefSeq" id="XP_035343547.1">
    <property type="nucleotide sequence ID" value="XM_035487654.1"/>
</dbReference>
<dbReference type="KEGG" id="trg:TRUGW13939_04481"/>
<feature type="region of interest" description="Disordered" evidence="6">
    <location>
        <begin position="507"/>
        <end position="547"/>
    </location>
</feature>
<dbReference type="GO" id="GO:0010468">
    <property type="term" value="P:regulation of gene expression"/>
    <property type="evidence" value="ECO:0007669"/>
    <property type="project" value="UniProtKB-ARBA"/>
</dbReference>
<evidence type="ECO:0000256" key="1">
    <source>
        <dbReference type="ARBA" id="ARBA00004123"/>
    </source>
</evidence>
<feature type="region of interest" description="Disordered" evidence="6">
    <location>
        <begin position="1"/>
        <end position="149"/>
    </location>
</feature>
<evidence type="ECO:0000256" key="5">
    <source>
        <dbReference type="ARBA" id="ARBA00023242"/>
    </source>
</evidence>
<accession>A0A7H8QTU4</accession>
<evidence type="ECO:0000256" key="3">
    <source>
        <dbReference type="ARBA" id="ARBA00023015"/>
    </source>
</evidence>
<organism evidence="7 8">
    <name type="scientific">Talaromyces rugulosus</name>
    <name type="common">Penicillium rugulosum</name>
    <dbReference type="NCBI Taxonomy" id="121627"/>
    <lineage>
        <taxon>Eukaryota</taxon>
        <taxon>Fungi</taxon>
        <taxon>Dikarya</taxon>
        <taxon>Ascomycota</taxon>
        <taxon>Pezizomycotina</taxon>
        <taxon>Eurotiomycetes</taxon>
        <taxon>Eurotiomycetidae</taxon>
        <taxon>Eurotiales</taxon>
        <taxon>Trichocomaceae</taxon>
        <taxon>Talaromyces</taxon>
        <taxon>Talaromyces sect. Islandici</taxon>
    </lineage>
</organism>
<dbReference type="SMART" id="SM01401">
    <property type="entry name" value="Sds3"/>
    <property type="match status" value="1"/>
</dbReference>
<dbReference type="Proteomes" id="UP000509510">
    <property type="component" value="Chromosome II"/>
</dbReference>
<evidence type="ECO:0000256" key="2">
    <source>
        <dbReference type="ARBA" id="ARBA00022491"/>
    </source>
</evidence>
<feature type="compositionally biased region" description="Pro residues" evidence="6">
    <location>
        <begin position="74"/>
        <end position="83"/>
    </location>
</feature>
<keyword evidence="8" id="KW-1185">Reference proteome</keyword>
<dbReference type="PANTHER" id="PTHR21964">
    <property type="entry name" value="BREAST CANCER METASTASIS-SUPPRESSOR 1"/>
    <property type="match status" value="1"/>
</dbReference>
<dbReference type="AlphaFoldDB" id="A0A7H8QTU4"/>
<feature type="compositionally biased region" description="Basic residues" evidence="6">
    <location>
        <begin position="729"/>
        <end position="739"/>
    </location>
</feature>
<gene>
    <name evidence="7" type="ORF">TRUGW13939_04481</name>
</gene>
<sequence length="1008" mass="111936">MSLSLSSSSPPAACCSTRAHSSPAPLRPFRRQRLYSPLSRLVSKDRTRMQLPPLSITDSMSLDPPSRDRSQQPDHPPSAPLTPPADEEDERARWRPAPGVLSPKFQTLMDQGRSRQDPSPPDSNQTLRSSFDQPSHRPSLDGDEHMSDLHDGATSKQWLDTAIDTILSALLLDSNTRIDSMRLVSQTLPFPQSPGHTMQLPTQDTVFASIIETLRERFQPEIVPYIHVIHAVPEDFSLANLPTSPPSTPGNNSRQMDNYFDSLSVFSNANSTVFASASTVPAYHDTLGFARQVNWPHPIVPPFSTHISVLERYIPPSTSREYRDLFSYGRPSVLTDRMLELSPLGGCLLFIYPTKRGATTFKSQYLGPILDPLLRHSVVVDGFSADVSRDIGRLEAVNSMEDFQTMKANIELLCQQWSNQTSRFSLVTSEKGLAPLDPKLWKECANATSEKCISARAMCGPAPAGQHQLNRLYLFPSADNYSYSFPTLWFYDLGLGTMAYSPGPMSPTAAGSSLHTRGRSISPGPGGVGTNSNNNNAPQSKRDKRRTQLQERLHDLTIAFSQNRDTQFRQQLHALQCDMTLINNADPYEPGPLPDSAEEIAQLIETTVGGGVFGKEMASRSGGWFSRFVQEINETKEDRDAELVAVMNRHNEALERYKHEYAWRQHFAREEYKQLSGTLRERLVQKVTANKSRLLREREQMDISDTNALLLHPNQFTITNPASPGGIHSNRKTRHTRHRVGIDELGNGIDGNNKRKRKAPEEDVGSPARDGLSTPAERAKATAEKQQTDKIYSINSLFTDKELALHANQAHIATAHFFSTSRNQEGVGTATNGNNSDADDADSAAIMDEAGTPAAADMARTASQSYHATRSTRNQGNVGLNILAELSDKPATRQNLPYHILANHSSRSNQSAPPLTSLMNEEIDDDISRMDRLHAKPQGWIDRNLIDTMTEPVAGEVDGIPTNSDRFGLLHPDFPVDLGIKWYSTGGKNATSYEMFPQMNERVSRRRV</sequence>
<feature type="compositionally biased region" description="Basic and acidic residues" evidence="6">
    <location>
        <begin position="134"/>
        <end position="149"/>
    </location>
</feature>
<proteinExistence type="predicted"/>
<protein>
    <submittedName>
        <fullName evidence="7">Uncharacterized protein</fullName>
    </submittedName>
</protein>
<feature type="compositionally biased region" description="Basic and acidic residues" evidence="6">
    <location>
        <begin position="777"/>
        <end position="787"/>
    </location>
</feature>
<name>A0A7H8QTU4_TALRU</name>